<dbReference type="SUPFAM" id="SSF52096">
    <property type="entry name" value="ClpP/crotonase"/>
    <property type="match status" value="1"/>
</dbReference>
<evidence type="ECO:0000256" key="5">
    <source>
        <dbReference type="ARBA" id="ARBA00022825"/>
    </source>
</evidence>
<dbReference type="PANTHER" id="PTHR10381:SF70">
    <property type="entry name" value="ATP-DEPENDENT CLP PROTEASE PROTEOLYTIC SUBUNIT"/>
    <property type="match status" value="1"/>
</dbReference>
<dbReference type="AlphaFoldDB" id="A0A9X1BRQ5"/>
<dbReference type="GO" id="GO:0051117">
    <property type="term" value="F:ATPase binding"/>
    <property type="evidence" value="ECO:0007669"/>
    <property type="project" value="TreeGrafter"/>
</dbReference>
<comment type="similarity">
    <text evidence="1 6">Belongs to the peptidase S14 family.</text>
</comment>
<evidence type="ECO:0000256" key="6">
    <source>
        <dbReference type="RuleBase" id="RU003567"/>
    </source>
</evidence>
<dbReference type="GO" id="GO:0009368">
    <property type="term" value="C:endopeptidase Clp complex"/>
    <property type="evidence" value="ECO:0007669"/>
    <property type="project" value="TreeGrafter"/>
</dbReference>
<dbReference type="InterPro" id="IPR029045">
    <property type="entry name" value="ClpP/crotonase-like_dom_sf"/>
</dbReference>
<sequence>MRNRYLQLLADNRSVQGRRFEVRLQAEADAAEVLIYDAIVDDAQMAEWFGGVAAEPVVRALRDITASTIHLRVNSPGGSVFAARAIEQALREHPARVVAHIDGLAASAASFLVMASDEIVMPKGAMMMIHKAWSVAWGNEDDLMATAAVLGKIDGTLVDTYADRTGQPAQQILDWMRAETWFTGTEAVELGFADRLAEGAPRADESAQDQAAPGAWNLSAYLRPPHAAKPAQAPAPAAAGEPLVSDEHRARQRQRLACMARVASTI</sequence>
<feature type="compositionally biased region" description="Low complexity" evidence="7">
    <location>
        <begin position="226"/>
        <end position="239"/>
    </location>
</feature>
<evidence type="ECO:0000313" key="9">
    <source>
        <dbReference type="Proteomes" id="UP000643207"/>
    </source>
</evidence>
<keyword evidence="5" id="KW-0720">Serine protease</keyword>
<evidence type="ECO:0000313" key="8">
    <source>
        <dbReference type="EMBL" id="MBL0720199.1"/>
    </source>
</evidence>
<protein>
    <recommendedName>
        <fullName evidence="6">ATP-dependent Clp protease proteolytic subunit</fullName>
    </recommendedName>
</protein>
<name>A0A9X1BRQ5_9BURK</name>
<feature type="region of interest" description="Disordered" evidence="7">
    <location>
        <begin position="226"/>
        <end position="251"/>
    </location>
</feature>
<dbReference type="InterPro" id="IPR023562">
    <property type="entry name" value="ClpP/TepA"/>
</dbReference>
<dbReference type="GO" id="GO:0004176">
    <property type="term" value="F:ATP-dependent peptidase activity"/>
    <property type="evidence" value="ECO:0007669"/>
    <property type="project" value="InterPro"/>
</dbReference>
<evidence type="ECO:0000256" key="1">
    <source>
        <dbReference type="ARBA" id="ARBA00007039"/>
    </source>
</evidence>
<evidence type="ECO:0000256" key="7">
    <source>
        <dbReference type="SAM" id="MobiDB-lite"/>
    </source>
</evidence>
<dbReference type="Gene3D" id="3.90.226.10">
    <property type="entry name" value="2-enoyl-CoA Hydratase, Chain A, domain 1"/>
    <property type="match status" value="1"/>
</dbReference>
<dbReference type="Proteomes" id="UP000643207">
    <property type="component" value="Unassembled WGS sequence"/>
</dbReference>
<evidence type="ECO:0000256" key="3">
    <source>
        <dbReference type="ARBA" id="ARBA00022670"/>
    </source>
</evidence>
<gene>
    <name evidence="8" type="ORF">JI742_09885</name>
</gene>
<comment type="caution">
    <text evidence="8">The sequence shown here is derived from an EMBL/GenBank/DDBJ whole genome shotgun (WGS) entry which is preliminary data.</text>
</comment>
<dbReference type="PRINTS" id="PR00127">
    <property type="entry name" value="CLPPROTEASEP"/>
</dbReference>
<evidence type="ECO:0000256" key="2">
    <source>
        <dbReference type="ARBA" id="ARBA00022490"/>
    </source>
</evidence>
<dbReference type="InterPro" id="IPR001907">
    <property type="entry name" value="ClpP"/>
</dbReference>
<dbReference type="EMBL" id="JAERRA010000001">
    <property type="protein sequence ID" value="MBL0720199.1"/>
    <property type="molecule type" value="Genomic_DNA"/>
</dbReference>
<dbReference type="CDD" id="cd07016">
    <property type="entry name" value="S14_ClpP_1"/>
    <property type="match status" value="1"/>
</dbReference>
<organism evidence="8 9">
    <name type="scientific">Aquariibacter lacus</name>
    <dbReference type="NCBI Taxonomy" id="2801332"/>
    <lineage>
        <taxon>Bacteria</taxon>
        <taxon>Pseudomonadati</taxon>
        <taxon>Pseudomonadota</taxon>
        <taxon>Betaproteobacteria</taxon>
        <taxon>Burkholderiales</taxon>
        <taxon>Sphaerotilaceae</taxon>
        <taxon>Aquariibacter</taxon>
    </lineage>
</organism>
<proteinExistence type="inferred from homology"/>
<keyword evidence="3 8" id="KW-0645">Protease</keyword>
<dbReference type="GO" id="GO:0004252">
    <property type="term" value="F:serine-type endopeptidase activity"/>
    <property type="evidence" value="ECO:0007669"/>
    <property type="project" value="InterPro"/>
</dbReference>
<dbReference type="NCBIfam" id="NF045542">
    <property type="entry name" value="Clp_rel_HeadMat"/>
    <property type="match status" value="1"/>
</dbReference>
<accession>A0A9X1BRQ5</accession>
<dbReference type="GO" id="GO:0006515">
    <property type="term" value="P:protein quality control for misfolded or incompletely synthesized proteins"/>
    <property type="evidence" value="ECO:0007669"/>
    <property type="project" value="TreeGrafter"/>
</dbReference>
<keyword evidence="9" id="KW-1185">Reference proteome</keyword>
<reference evidence="8 9" key="1">
    <citation type="submission" date="2021-01" db="EMBL/GenBank/DDBJ databases">
        <title>Piscinibacter sp. Jin2 Genome sequencing and assembly.</title>
        <authorList>
            <person name="Kim I."/>
        </authorList>
    </citation>
    <scope>NUCLEOTIDE SEQUENCE [LARGE SCALE GENOMIC DNA]</scope>
    <source>
        <strain evidence="8 9">Jin2</strain>
    </source>
</reference>
<dbReference type="PANTHER" id="PTHR10381">
    <property type="entry name" value="ATP-DEPENDENT CLP PROTEASE PROTEOLYTIC SUBUNIT"/>
    <property type="match status" value="1"/>
</dbReference>
<keyword evidence="4" id="KW-0378">Hydrolase</keyword>
<dbReference type="Pfam" id="PF00574">
    <property type="entry name" value="CLP_protease"/>
    <property type="match status" value="1"/>
</dbReference>
<keyword evidence="2" id="KW-0963">Cytoplasm</keyword>
<evidence type="ECO:0000256" key="4">
    <source>
        <dbReference type="ARBA" id="ARBA00022801"/>
    </source>
</evidence>